<dbReference type="Proteomes" id="UP000660708">
    <property type="component" value="Unassembled WGS sequence"/>
</dbReference>
<reference evidence="1 2" key="1">
    <citation type="submission" date="2015-06" db="EMBL/GenBank/DDBJ databases">
        <title>Genome sequence of Pseudoalteromonas peptidolytica.</title>
        <authorList>
            <person name="Xie B.-B."/>
            <person name="Rong J.-C."/>
            <person name="Qin Q.-L."/>
            <person name="Zhang Y.-Z."/>
        </authorList>
    </citation>
    <scope>NUCLEOTIDE SEQUENCE [LARGE SCALE GENOMIC DNA]</scope>
    <source>
        <strain evidence="1 2">F12-50-A1</strain>
    </source>
</reference>
<evidence type="ECO:0000313" key="1">
    <source>
        <dbReference type="EMBL" id="MBE0345509.1"/>
    </source>
</evidence>
<organism evidence="1 2">
    <name type="scientific">Pseudoalteromonas peptidolytica F12-50-A1</name>
    <dbReference type="NCBI Taxonomy" id="1315280"/>
    <lineage>
        <taxon>Bacteria</taxon>
        <taxon>Pseudomonadati</taxon>
        <taxon>Pseudomonadota</taxon>
        <taxon>Gammaproteobacteria</taxon>
        <taxon>Alteromonadales</taxon>
        <taxon>Pseudoalteromonadaceae</taxon>
        <taxon>Pseudoalteromonas</taxon>
    </lineage>
</organism>
<gene>
    <name evidence="1" type="ORF">PPEP_a0399</name>
</gene>
<sequence length="37" mass="4025">MPAPMVVPATISMLPKVLFLSTFSLSLLLSGEARYNE</sequence>
<name>A0A8I0MUN9_9GAMM</name>
<accession>A0A8I0MUN9</accession>
<proteinExistence type="predicted"/>
<comment type="caution">
    <text evidence="1">The sequence shown here is derived from an EMBL/GenBank/DDBJ whole genome shotgun (WGS) entry which is preliminary data.</text>
</comment>
<protein>
    <submittedName>
        <fullName evidence="1">Uncharacterized protein</fullName>
    </submittedName>
</protein>
<evidence type="ECO:0000313" key="2">
    <source>
        <dbReference type="Proteomes" id="UP000660708"/>
    </source>
</evidence>
<dbReference type="EMBL" id="AQHF01000020">
    <property type="protein sequence ID" value="MBE0345509.1"/>
    <property type="molecule type" value="Genomic_DNA"/>
</dbReference>
<dbReference type="AlphaFoldDB" id="A0A8I0MUN9"/>
<keyword evidence="2" id="KW-1185">Reference proteome</keyword>